<evidence type="ECO:0000256" key="7">
    <source>
        <dbReference type="SAM" id="MobiDB-lite"/>
    </source>
</evidence>
<evidence type="ECO:0000256" key="6">
    <source>
        <dbReference type="PIRNR" id="PIRNR038170"/>
    </source>
</evidence>
<dbReference type="GO" id="GO:0031515">
    <property type="term" value="C:tRNA (m1A) methyltransferase complex"/>
    <property type="evidence" value="ECO:0007669"/>
    <property type="project" value="UniProtKB-UniRule"/>
</dbReference>
<protein>
    <recommendedName>
        <fullName evidence="3 6">tRNA (adenine(58)-N(1))-methyltransferase non-catalytic subunit TRM6</fullName>
    </recommendedName>
</protein>
<keyword evidence="9" id="KW-1185">Reference proteome</keyword>
<evidence type="ECO:0000256" key="4">
    <source>
        <dbReference type="ARBA" id="ARBA00022694"/>
    </source>
</evidence>
<dbReference type="InterPro" id="IPR017423">
    <property type="entry name" value="TRM6"/>
</dbReference>
<dbReference type="OMA" id="TRCRPYQ"/>
<dbReference type="PANTHER" id="PTHR12945">
    <property type="entry name" value="TRANSLATION INITIATION FACTOR EIF3-RELATED"/>
    <property type="match status" value="1"/>
</dbReference>
<keyword evidence="5 6" id="KW-0539">Nucleus</keyword>
<keyword evidence="4 6" id="KW-0819">tRNA processing</keyword>
<comment type="subunit">
    <text evidence="6">Heterotetramer.</text>
</comment>
<dbReference type="Pfam" id="PF04189">
    <property type="entry name" value="Gcd10p"/>
    <property type="match status" value="1"/>
</dbReference>
<evidence type="ECO:0000256" key="3">
    <source>
        <dbReference type="ARBA" id="ARBA00021704"/>
    </source>
</evidence>
<comment type="subcellular location">
    <subcellularLocation>
        <location evidence="1 6">Nucleus</location>
    </subcellularLocation>
</comment>
<evidence type="ECO:0000313" key="9">
    <source>
        <dbReference type="Proteomes" id="UP000005408"/>
    </source>
</evidence>
<dbReference type="EnsemblMetazoa" id="G12594.4">
    <property type="protein sequence ID" value="G12594.4:cds"/>
    <property type="gene ID" value="G12594"/>
</dbReference>
<dbReference type="Proteomes" id="UP000005408">
    <property type="component" value="Unassembled WGS sequence"/>
</dbReference>
<feature type="compositionally biased region" description="Basic and acidic residues" evidence="7">
    <location>
        <begin position="315"/>
        <end position="331"/>
    </location>
</feature>
<comment type="function">
    <text evidence="6">Substrate-binding subunit of tRNA (adenine-N1-)-methyltransferase, which catalyzes the formation of N1-methyladenine at position 58 (m1A58) in initiator methionyl-tRNA.</text>
</comment>
<dbReference type="GO" id="GO:0030488">
    <property type="term" value="P:tRNA methylation"/>
    <property type="evidence" value="ECO:0007669"/>
    <property type="project" value="InterPro"/>
</dbReference>
<feature type="compositionally biased region" description="Polar residues" evidence="7">
    <location>
        <begin position="289"/>
        <end position="301"/>
    </location>
</feature>
<dbReference type="OrthoDB" id="10254665at2759"/>
<evidence type="ECO:0000256" key="5">
    <source>
        <dbReference type="ARBA" id="ARBA00023242"/>
    </source>
</evidence>
<feature type="region of interest" description="Disordered" evidence="7">
    <location>
        <begin position="271"/>
        <end position="331"/>
    </location>
</feature>
<dbReference type="AlphaFoldDB" id="A0A8W8I4X5"/>
<dbReference type="PIRSF" id="PIRSF038170">
    <property type="entry name" value="tRNA_m1A_mtfrase"/>
    <property type="match status" value="1"/>
</dbReference>
<accession>A0A8W8I4X5</accession>
<comment type="similarity">
    <text evidence="2 6">Belongs to the TRM6/GCD10 family.</text>
</comment>
<feature type="compositionally biased region" description="Basic and acidic residues" evidence="7">
    <location>
        <begin position="271"/>
        <end position="280"/>
    </location>
</feature>
<feature type="compositionally biased region" description="Low complexity" evidence="7">
    <location>
        <begin position="302"/>
        <end position="313"/>
    </location>
</feature>
<dbReference type="GO" id="GO:0005634">
    <property type="term" value="C:nucleus"/>
    <property type="evidence" value="ECO:0007669"/>
    <property type="project" value="UniProtKB-SubCell"/>
</dbReference>
<proteinExistence type="inferred from homology"/>
<evidence type="ECO:0000256" key="1">
    <source>
        <dbReference type="ARBA" id="ARBA00004123"/>
    </source>
</evidence>
<reference evidence="8" key="1">
    <citation type="submission" date="2022-08" db="UniProtKB">
        <authorList>
            <consortium name="EnsemblMetazoa"/>
        </authorList>
    </citation>
    <scope>IDENTIFICATION</scope>
    <source>
        <strain evidence="8">05x7-T-G4-1.051#20</strain>
    </source>
</reference>
<dbReference type="EnsemblMetazoa" id="G12594.1">
    <property type="protein sequence ID" value="G12594.1:cds"/>
    <property type="gene ID" value="G12594"/>
</dbReference>
<organism evidence="8 9">
    <name type="scientific">Magallana gigas</name>
    <name type="common">Pacific oyster</name>
    <name type="synonym">Crassostrea gigas</name>
    <dbReference type="NCBI Taxonomy" id="29159"/>
    <lineage>
        <taxon>Eukaryota</taxon>
        <taxon>Metazoa</taxon>
        <taxon>Spiralia</taxon>
        <taxon>Lophotrochozoa</taxon>
        <taxon>Mollusca</taxon>
        <taxon>Bivalvia</taxon>
        <taxon>Autobranchia</taxon>
        <taxon>Pteriomorphia</taxon>
        <taxon>Ostreida</taxon>
        <taxon>Ostreoidea</taxon>
        <taxon>Ostreidae</taxon>
        <taxon>Magallana</taxon>
    </lineage>
</organism>
<dbReference type="InterPro" id="IPR018247">
    <property type="entry name" value="EF_Hand_1_Ca_BS"/>
</dbReference>
<dbReference type="PANTHER" id="PTHR12945:SF0">
    <property type="entry name" value="TRNA (ADENINE(58)-N(1))-METHYLTRANSFERASE NON-CATALYTIC SUBUNIT TRM6"/>
    <property type="match status" value="1"/>
</dbReference>
<name>A0A8W8I4X5_MAGGI</name>
<sequence length="453" mass="51275">MATSSEPMCVDERKTSNVTIKEGDQAILKKGKTVRIFQIRKNRDIWLDKIKFSLDGAVGHYYGSTFVVKNGHMHKVQKTFKEAEVLGPEKGTDNRDLHDLDSNQKLSREDIEKMKKEGAKGQEIIEQLIENSTTFKGKTEYAQEKWVKKKKQKHVAEFTVLKPNTRLMCQMYHEKSPAKILNIRMDTLAQILTYGNVHAFTNVAVVDTCSGLVVGAVLERLGGYGKVFHFHPGERPVRPIVDNLNFPQEFLDNLYNFPFCEINSLKSEEGKSDDVIDNSHGDSVPSEGDSLSDTTVKQCTDSNTETNTGGESTESQDKDNTDPVARKRKAEMSTREANKILYSKRLSEAKELLLKRNIDCLIIASKFNPTPLVTTLIEYVAPSRPIVVYSQYKEAVMDAYAYLREIGCLVNYRVSETWLREYQILPMRTHPEIQMSAGGGYLLTATTIVKEQK</sequence>
<dbReference type="PROSITE" id="PS00018">
    <property type="entry name" value="EF_HAND_1"/>
    <property type="match status" value="1"/>
</dbReference>
<evidence type="ECO:0000256" key="2">
    <source>
        <dbReference type="ARBA" id="ARBA00008320"/>
    </source>
</evidence>
<evidence type="ECO:0000313" key="8">
    <source>
        <dbReference type="EnsemblMetazoa" id="G12594.4:cds"/>
    </source>
</evidence>